<evidence type="ECO:0000259" key="12">
    <source>
        <dbReference type="Pfam" id="PF21180"/>
    </source>
</evidence>
<dbReference type="EMBL" id="SBJO01000110">
    <property type="protein sequence ID" value="KAF9763024.1"/>
    <property type="molecule type" value="Genomic_DNA"/>
</dbReference>
<evidence type="ECO:0000256" key="3">
    <source>
        <dbReference type="ARBA" id="ARBA00006559"/>
    </source>
</evidence>
<keyword evidence="5" id="KW-0479">Metal-binding</keyword>
<dbReference type="GO" id="GO:0046872">
    <property type="term" value="F:metal ion binding"/>
    <property type="evidence" value="ECO:0007669"/>
    <property type="project" value="UniProtKB-KW"/>
</dbReference>
<dbReference type="Gene3D" id="1.10.10.10">
    <property type="entry name" value="Winged helix-like DNA-binding domain superfamily/Winged helix DNA-binding domain"/>
    <property type="match status" value="1"/>
</dbReference>
<keyword evidence="9 10" id="KW-0413">Isomerase</keyword>
<dbReference type="InterPro" id="IPR034136">
    <property type="entry name" value="TOPRIM_Topo6A/Spo11"/>
</dbReference>
<dbReference type="GO" id="GO:0003677">
    <property type="term" value="F:DNA binding"/>
    <property type="evidence" value="ECO:0007669"/>
    <property type="project" value="UniProtKB-UniRule"/>
</dbReference>
<sequence>MNILSRKIQKLTITAMSNIKSQNILSKLRFYEIVYEMITKDIIRNKREIYYLDVPIFKTQKVVDRYIKEICRELKVTAYKLNITNTLKGIFYGSVQFDGGKESTTNINTIPNTTTLIPDMNRISKVTTEAKLCVVVEKDTIFSKIVRSSSIPKEWLVVCGKGYPCFNTQMFLSRLENVKIVGLFDYDPYGLDIFLKYLKICKIEKIGLEREDVEKITKIDLNLRDISRMKNLRNYKETYQEIKEMEEGGVKAELEGIFEKENIIEYINRKVV</sequence>
<comment type="catalytic activity">
    <reaction evidence="1 10">
        <text>ATP-dependent breakage, passage and rejoining of double-stranded DNA.</text>
        <dbReference type="EC" id="5.6.2.2"/>
    </reaction>
</comment>
<dbReference type="AlphaFoldDB" id="A0A9P6H1I2"/>
<evidence type="ECO:0000256" key="10">
    <source>
        <dbReference type="PROSITE-ProRule" id="PRU01385"/>
    </source>
</evidence>
<reference evidence="13 14" key="1">
    <citation type="journal article" date="2020" name="Genome Biol. Evol.">
        <title>Comparative genomics of strictly vertically transmitted, feminizing microsporidia endosymbionts of amphipod crustaceans.</title>
        <authorList>
            <person name="Cormier A."/>
            <person name="Chebbi M.A."/>
            <person name="Giraud I."/>
            <person name="Wattier R."/>
            <person name="Teixeira M."/>
            <person name="Gilbert C."/>
            <person name="Rigaud T."/>
            <person name="Cordaux R."/>
        </authorList>
    </citation>
    <scope>NUCLEOTIDE SEQUENCE [LARGE SCALE GENOMIC DNA]</scope>
    <source>
        <strain evidence="13 14">Ou3-Ou53</strain>
    </source>
</reference>
<keyword evidence="8 10" id="KW-0238">DNA-binding</keyword>
<evidence type="ECO:0000256" key="1">
    <source>
        <dbReference type="ARBA" id="ARBA00000185"/>
    </source>
</evidence>
<dbReference type="GO" id="GO:0007131">
    <property type="term" value="P:reciprocal meiotic recombination"/>
    <property type="evidence" value="ECO:0007669"/>
    <property type="project" value="TreeGrafter"/>
</dbReference>
<keyword evidence="6" id="KW-0460">Magnesium</keyword>
<keyword evidence="14" id="KW-1185">Reference proteome</keyword>
<dbReference type="InterPro" id="IPR013049">
    <property type="entry name" value="Spo11/TopoVI_A_N"/>
</dbReference>
<dbReference type="Proteomes" id="UP000740883">
    <property type="component" value="Unassembled WGS sequence"/>
</dbReference>
<dbReference type="GO" id="GO:0000228">
    <property type="term" value="C:nuclear chromosome"/>
    <property type="evidence" value="ECO:0007669"/>
    <property type="project" value="TreeGrafter"/>
</dbReference>
<dbReference type="GO" id="GO:0042138">
    <property type="term" value="P:meiotic DNA double-strand break formation"/>
    <property type="evidence" value="ECO:0007669"/>
    <property type="project" value="TreeGrafter"/>
</dbReference>
<evidence type="ECO:0000256" key="2">
    <source>
        <dbReference type="ARBA" id="ARBA00001946"/>
    </source>
</evidence>
<evidence type="ECO:0000256" key="8">
    <source>
        <dbReference type="ARBA" id="ARBA00023125"/>
    </source>
</evidence>
<dbReference type="Pfam" id="PF04406">
    <property type="entry name" value="TP6A_N"/>
    <property type="match status" value="1"/>
</dbReference>
<evidence type="ECO:0000256" key="7">
    <source>
        <dbReference type="ARBA" id="ARBA00023029"/>
    </source>
</evidence>
<dbReference type="GO" id="GO:0000706">
    <property type="term" value="P:meiotic DNA double-strand break processing"/>
    <property type="evidence" value="ECO:0007669"/>
    <property type="project" value="TreeGrafter"/>
</dbReference>
<evidence type="ECO:0000259" key="11">
    <source>
        <dbReference type="Pfam" id="PF04406"/>
    </source>
</evidence>
<dbReference type="GO" id="GO:0005524">
    <property type="term" value="F:ATP binding"/>
    <property type="evidence" value="ECO:0007669"/>
    <property type="project" value="InterPro"/>
</dbReference>
<dbReference type="OrthoDB" id="5377392at2759"/>
<protein>
    <recommendedName>
        <fullName evidence="4">DNA topoisomerase (ATP-hydrolyzing)</fullName>
        <ecNumber evidence="4">5.6.2.2</ecNumber>
    </recommendedName>
</protein>
<accession>A0A9P6H1I2</accession>
<comment type="similarity">
    <text evidence="3 10">Belongs to the TOP6A family.</text>
</comment>
<keyword evidence="7 10" id="KW-0799">Topoisomerase</keyword>
<dbReference type="CDD" id="cd00223">
    <property type="entry name" value="TOPRIM_TopoIIB_SPO"/>
    <property type="match status" value="1"/>
</dbReference>
<evidence type="ECO:0000256" key="9">
    <source>
        <dbReference type="ARBA" id="ARBA00023235"/>
    </source>
</evidence>
<feature type="active site" description="O-(5'-phospho-DNA)-tyrosine intermediate" evidence="10">
    <location>
        <position position="51"/>
    </location>
</feature>
<name>A0A9P6H1I2_9MICR</name>
<dbReference type="InterPro" id="IPR002815">
    <property type="entry name" value="Spo11/TopoVI_A"/>
</dbReference>
<dbReference type="Pfam" id="PF21180">
    <property type="entry name" value="TOP6A-Spo11_Toprim"/>
    <property type="match status" value="1"/>
</dbReference>
<feature type="domain" description="Spo11/DNA topoisomerase VI subunit A N-terminal" evidence="11">
    <location>
        <begin position="28"/>
        <end position="83"/>
    </location>
</feature>
<feature type="domain" description="Topoisomerase 6 subunit A/Spo11 TOPRIM" evidence="12">
    <location>
        <begin position="133"/>
        <end position="261"/>
    </location>
</feature>
<dbReference type="PRINTS" id="PR01550">
    <property type="entry name" value="TOP6AFAMILY"/>
</dbReference>
<evidence type="ECO:0000256" key="6">
    <source>
        <dbReference type="ARBA" id="ARBA00022842"/>
    </source>
</evidence>
<evidence type="ECO:0000256" key="5">
    <source>
        <dbReference type="ARBA" id="ARBA00022723"/>
    </source>
</evidence>
<evidence type="ECO:0000313" key="14">
    <source>
        <dbReference type="Proteomes" id="UP000740883"/>
    </source>
</evidence>
<dbReference type="InterPro" id="IPR036078">
    <property type="entry name" value="Spo11/TopoVI_A_sf"/>
</dbReference>
<evidence type="ECO:0000313" key="13">
    <source>
        <dbReference type="EMBL" id="KAF9763024.1"/>
    </source>
</evidence>
<comment type="cofactor">
    <cofactor evidence="2">
        <name>Mg(2+)</name>
        <dbReference type="ChEBI" id="CHEBI:18420"/>
    </cofactor>
</comment>
<comment type="caution">
    <text evidence="13">The sequence shown here is derived from an EMBL/GenBank/DDBJ whole genome shotgun (WGS) entry which is preliminary data.</text>
</comment>
<dbReference type="PANTHER" id="PTHR10848">
    <property type="entry name" value="MEIOTIC RECOMBINATION PROTEIN SPO11"/>
    <property type="match status" value="1"/>
</dbReference>
<evidence type="ECO:0000256" key="4">
    <source>
        <dbReference type="ARBA" id="ARBA00012895"/>
    </source>
</evidence>
<organism evidence="13 14">
    <name type="scientific">Nosema granulosis</name>
    <dbReference type="NCBI Taxonomy" id="83296"/>
    <lineage>
        <taxon>Eukaryota</taxon>
        <taxon>Fungi</taxon>
        <taxon>Fungi incertae sedis</taxon>
        <taxon>Microsporidia</taxon>
        <taxon>Nosematidae</taxon>
        <taxon>Nosema</taxon>
    </lineage>
</organism>
<dbReference type="EC" id="5.6.2.2" evidence="4"/>
<dbReference type="SUPFAM" id="SSF56726">
    <property type="entry name" value="DNA topoisomerase IV, alpha subunit"/>
    <property type="match status" value="1"/>
</dbReference>
<dbReference type="Gene3D" id="3.40.1360.10">
    <property type="match status" value="1"/>
</dbReference>
<proteinExistence type="inferred from homology"/>
<dbReference type="GO" id="GO:0003918">
    <property type="term" value="F:DNA topoisomerase type II (double strand cut, ATP-hydrolyzing) activity"/>
    <property type="evidence" value="ECO:0007669"/>
    <property type="project" value="UniProtKB-UniRule"/>
</dbReference>
<dbReference type="PANTHER" id="PTHR10848:SF0">
    <property type="entry name" value="MEIOTIC RECOMBINATION PROTEIN SPO11"/>
    <property type="match status" value="1"/>
</dbReference>
<dbReference type="PROSITE" id="PS52041">
    <property type="entry name" value="TOPO_IIB"/>
    <property type="match status" value="1"/>
</dbReference>
<gene>
    <name evidence="13" type="primary">SPO11</name>
    <name evidence="13" type="ORF">NGRA_1576</name>
</gene>
<dbReference type="InterPro" id="IPR036388">
    <property type="entry name" value="WH-like_DNA-bd_sf"/>
</dbReference>